<accession>A0A9P5Q916</accession>
<evidence type="ECO:0000313" key="3">
    <source>
        <dbReference type="Proteomes" id="UP000772434"/>
    </source>
</evidence>
<sequence>MIFTSVTVTPEAQKAYLRKQVAKKSGPSDPTTSGTGLSEPLSPVPQKALKRTANQALDDTAGPSKPTKKNKA</sequence>
<dbReference type="EMBL" id="JADNRY010000005">
    <property type="protein sequence ID" value="KAF9076888.1"/>
    <property type="molecule type" value="Genomic_DNA"/>
</dbReference>
<keyword evidence="3" id="KW-1185">Reference proteome</keyword>
<proteinExistence type="predicted"/>
<evidence type="ECO:0000256" key="1">
    <source>
        <dbReference type="SAM" id="MobiDB-lite"/>
    </source>
</evidence>
<protein>
    <submittedName>
        <fullName evidence="2">Uncharacterized protein</fullName>
    </submittedName>
</protein>
<gene>
    <name evidence="2" type="ORF">BDP27DRAFT_1312761</name>
</gene>
<comment type="caution">
    <text evidence="2">The sequence shown here is derived from an EMBL/GenBank/DDBJ whole genome shotgun (WGS) entry which is preliminary data.</text>
</comment>
<feature type="region of interest" description="Disordered" evidence="1">
    <location>
        <begin position="19"/>
        <end position="72"/>
    </location>
</feature>
<dbReference type="AlphaFoldDB" id="A0A9P5Q916"/>
<dbReference type="Proteomes" id="UP000772434">
    <property type="component" value="Unassembled WGS sequence"/>
</dbReference>
<evidence type="ECO:0000313" key="2">
    <source>
        <dbReference type="EMBL" id="KAF9076888.1"/>
    </source>
</evidence>
<dbReference type="OrthoDB" id="57709at2759"/>
<name>A0A9P5Q916_9AGAR</name>
<organism evidence="2 3">
    <name type="scientific">Rhodocollybia butyracea</name>
    <dbReference type="NCBI Taxonomy" id="206335"/>
    <lineage>
        <taxon>Eukaryota</taxon>
        <taxon>Fungi</taxon>
        <taxon>Dikarya</taxon>
        <taxon>Basidiomycota</taxon>
        <taxon>Agaricomycotina</taxon>
        <taxon>Agaricomycetes</taxon>
        <taxon>Agaricomycetidae</taxon>
        <taxon>Agaricales</taxon>
        <taxon>Marasmiineae</taxon>
        <taxon>Omphalotaceae</taxon>
        <taxon>Rhodocollybia</taxon>
    </lineage>
</organism>
<reference evidence="2" key="1">
    <citation type="submission" date="2020-11" db="EMBL/GenBank/DDBJ databases">
        <authorList>
            <consortium name="DOE Joint Genome Institute"/>
            <person name="Ahrendt S."/>
            <person name="Riley R."/>
            <person name="Andreopoulos W."/>
            <person name="Labutti K."/>
            <person name="Pangilinan J."/>
            <person name="Ruiz-Duenas F.J."/>
            <person name="Barrasa J.M."/>
            <person name="Sanchez-Garcia M."/>
            <person name="Camarero S."/>
            <person name="Miyauchi S."/>
            <person name="Serrano A."/>
            <person name="Linde D."/>
            <person name="Babiker R."/>
            <person name="Drula E."/>
            <person name="Ayuso-Fernandez I."/>
            <person name="Pacheco R."/>
            <person name="Padilla G."/>
            <person name="Ferreira P."/>
            <person name="Barriuso J."/>
            <person name="Kellner H."/>
            <person name="Castanera R."/>
            <person name="Alfaro M."/>
            <person name="Ramirez L."/>
            <person name="Pisabarro A.G."/>
            <person name="Kuo A."/>
            <person name="Tritt A."/>
            <person name="Lipzen A."/>
            <person name="He G."/>
            <person name="Yan M."/>
            <person name="Ng V."/>
            <person name="Cullen D."/>
            <person name="Martin F."/>
            <person name="Rosso M.-N."/>
            <person name="Henrissat B."/>
            <person name="Hibbett D."/>
            <person name="Martinez A.T."/>
            <person name="Grigoriev I.V."/>
        </authorList>
    </citation>
    <scope>NUCLEOTIDE SEQUENCE</scope>
    <source>
        <strain evidence="2">AH 40177</strain>
    </source>
</reference>